<keyword evidence="9 19" id="KW-0808">Transferase</keyword>
<protein>
    <recommendedName>
        <fullName evidence="6 19">Adenosylcobinamide-GDP ribazoletransferase</fullName>
        <ecNumber evidence="5 19">2.7.8.26</ecNumber>
    </recommendedName>
    <alternativeName>
        <fullName evidence="16 19">Cobalamin synthase</fullName>
    </alternativeName>
    <alternativeName>
        <fullName evidence="15 19">Cobalamin-5'-phosphate synthase</fullName>
    </alternativeName>
</protein>
<keyword evidence="10 19" id="KW-0812">Transmembrane</keyword>
<dbReference type="Proteomes" id="UP001320702">
    <property type="component" value="Unassembled WGS sequence"/>
</dbReference>
<dbReference type="RefSeq" id="WP_260276076.1">
    <property type="nucleotide sequence ID" value="NZ_JANAVZ010000002.1"/>
</dbReference>
<evidence type="ECO:0000256" key="12">
    <source>
        <dbReference type="ARBA" id="ARBA00022989"/>
    </source>
</evidence>
<comment type="caution">
    <text evidence="20">The sequence shown here is derived from an EMBL/GenBank/DDBJ whole genome shotgun (WGS) entry which is preliminary data.</text>
</comment>
<organism evidence="20 21">
    <name type="scientific">Paracoccus maritimus</name>
    <dbReference type="NCBI Taxonomy" id="2933292"/>
    <lineage>
        <taxon>Bacteria</taxon>
        <taxon>Pseudomonadati</taxon>
        <taxon>Pseudomonadota</taxon>
        <taxon>Alphaproteobacteria</taxon>
        <taxon>Rhodobacterales</taxon>
        <taxon>Paracoccaceae</taxon>
        <taxon>Paracoccus</taxon>
    </lineage>
</organism>
<evidence type="ECO:0000256" key="6">
    <source>
        <dbReference type="ARBA" id="ARBA00015850"/>
    </source>
</evidence>
<dbReference type="NCBIfam" id="TIGR00317">
    <property type="entry name" value="cobS"/>
    <property type="match status" value="1"/>
</dbReference>
<dbReference type="InterPro" id="IPR003805">
    <property type="entry name" value="CobS"/>
</dbReference>
<evidence type="ECO:0000256" key="3">
    <source>
        <dbReference type="ARBA" id="ARBA00004663"/>
    </source>
</evidence>
<name>A0ABT2K6S1_9RHOB</name>
<evidence type="ECO:0000256" key="1">
    <source>
        <dbReference type="ARBA" id="ARBA00001946"/>
    </source>
</evidence>
<accession>A0ABT2K6S1</accession>
<gene>
    <name evidence="19 20" type="primary">cobS</name>
    <name evidence="20" type="ORF">MU516_04845</name>
</gene>
<evidence type="ECO:0000256" key="14">
    <source>
        <dbReference type="ARBA" id="ARBA00025228"/>
    </source>
</evidence>
<evidence type="ECO:0000256" key="8">
    <source>
        <dbReference type="ARBA" id="ARBA00022573"/>
    </source>
</evidence>
<evidence type="ECO:0000256" key="13">
    <source>
        <dbReference type="ARBA" id="ARBA00023136"/>
    </source>
</evidence>
<keyword evidence="21" id="KW-1185">Reference proteome</keyword>
<dbReference type="EMBL" id="JANAVZ010000002">
    <property type="protein sequence ID" value="MCT4332197.1"/>
    <property type="molecule type" value="Genomic_DNA"/>
</dbReference>
<dbReference type="EC" id="2.7.8.26" evidence="5 19"/>
<evidence type="ECO:0000256" key="7">
    <source>
        <dbReference type="ARBA" id="ARBA00022475"/>
    </source>
</evidence>
<keyword evidence="7 19" id="KW-1003">Cell membrane</keyword>
<reference evidence="20 21" key="1">
    <citation type="submission" date="2022-04" db="EMBL/GenBank/DDBJ databases">
        <title>Paracoccus sp. YLB-12 draft genome sequence.</title>
        <authorList>
            <person name="Yu L."/>
        </authorList>
    </citation>
    <scope>NUCLEOTIDE SEQUENCE [LARGE SCALE GENOMIC DNA]</scope>
    <source>
        <strain evidence="20 21">YLB-12</strain>
    </source>
</reference>
<comment type="cofactor">
    <cofactor evidence="1 19">
        <name>Mg(2+)</name>
        <dbReference type="ChEBI" id="CHEBI:18420"/>
    </cofactor>
</comment>
<feature type="transmembrane region" description="Helical" evidence="19">
    <location>
        <begin position="33"/>
        <end position="54"/>
    </location>
</feature>
<evidence type="ECO:0000256" key="17">
    <source>
        <dbReference type="ARBA" id="ARBA00048623"/>
    </source>
</evidence>
<keyword evidence="12 19" id="KW-1133">Transmembrane helix</keyword>
<dbReference type="PANTHER" id="PTHR34148">
    <property type="entry name" value="ADENOSYLCOBINAMIDE-GDP RIBAZOLETRANSFERASE"/>
    <property type="match status" value="1"/>
</dbReference>
<evidence type="ECO:0000256" key="16">
    <source>
        <dbReference type="ARBA" id="ARBA00032853"/>
    </source>
</evidence>
<feature type="transmembrane region" description="Helical" evidence="19">
    <location>
        <begin position="106"/>
        <end position="124"/>
    </location>
</feature>
<evidence type="ECO:0000256" key="10">
    <source>
        <dbReference type="ARBA" id="ARBA00022692"/>
    </source>
</evidence>
<evidence type="ECO:0000256" key="2">
    <source>
        <dbReference type="ARBA" id="ARBA00004651"/>
    </source>
</evidence>
<comment type="pathway">
    <text evidence="3 19">Cofactor biosynthesis; adenosylcobalamin biosynthesis; adenosylcobalamin from cob(II)yrinate a,c-diamide: step 7/7.</text>
</comment>
<evidence type="ECO:0000313" key="21">
    <source>
        <dbReference type="Proteomes" id="UP001320702"/>
    </source>
</evidence>
<comment type="catalytic activity">
    <reaction evidence="18 19">
        <text>alpha-ribazole 5'-phosphate + adenosylcob(III)inamide-GDP = adenosylcob(III)alamin 5'-phosphate + GMP + H(+)</text>
        <dbReference type="Rhea" id="RHEA:23560"/>
        <dbReference type="ChEBI" id="CHEBI:15378"/>
        <dbReference type="ChEBI" id="CHEBI:57918"/>
        <dbReference type="ChEBI" id="CHEBI:58115"/>
        <dbReference type="ChEBI" id="CHEBI:60487"/>
        <dbReference type="ChEBI" id="CHEBI:60493"/>
        <dbReference type="EC" id="2.7.8.26"/>
    </reaction>
</comment>
<evidence type="ECO:0000256" key="11">
    <source>
        <dbReference type="ARBA" id="ARBA00022842"/>
    </source>
</evidence>
<evidence type="ECO:0000256" key="19">
    <source>
        <dbReference type="HAMAP-Rule" id="MF_00719"/>
    </source>
</evidence>
<evidence type="ECO:0000256" key="15">
    <source>
        <dbReference type="ARBA" id="ARBA00032605"/>
    </source>
</evidence>
<comment type="function">
    <text evidence="14 19">Joins adenosylcobinamide-GDP and alpha-ribazole to generate adenosylcobalamin (Ado-cobalamin). Also synthesizes adenosylcobalamin 5'-phosphate from adenosylcobinamide-GDP and alpha-ribazole 5'-phosphate.</text>
</comment>
<evidence type="ECO:0000256" key="9">
    <source>
        <dbReference type="ARBA" id="ARBA00022679"/>
    </source>
</evidence>
<sequence>MVRRWHQFLLALVFLTRLPLGNALPPRIMPLAQSAWAFPLVGAVVGAIASLPLLLPGPPMLTAALSVALSVWLTGALHEDALADLADAGGGKDTESRLRIMRDSRIGSYGVMALILVSIVRVVSLTALGPAALIAAAASGRAASVLVMAALPPARSDGLGHAAGRPAWAGVAFACLTALVAVLCAGPGSVIALIAAILAIAAVIRQARIWLGGQSGDVLGSASILTETAILSAFAMAG</sequence>
<evidence type="ECO:0000256" key="18">
    <source>
        <dbReference type="ARBA" id="ARBA00049504"/>
    </source>
</evidence>
<evidence type="ECO:0000256" key="5">
    <source>
        <dbReference type="ARBA" id="ARBA00013200"/>
    </source>
</evidence>
<dbReference type="Pfam" id="PF02654">
    <property type="entry name" value="CobS"/>
    <property type="match status" value="1"/>
</dbReference>
<keyword evidence="8 19" id="KW-0169">Cobalamin biosynthesis</keyword>
<proteinExistence type="inferred from homology"/>
<evidence type="ECO:0000313" key="20">
    <source>
        <dbReference type="EMBL" id="MCT4332197.1"/>
    </source>
</evidence>
<comment type="caution">
    <text evidence="19">Lacks conserved residue(s) required for the propagation of feature annotation.</text>
</comment>
<evidence type="ECO:0000256" key="4">
    <source>
        <dbReference type="ARBA" id="ARBA00010561"/>
    </source>
</evidence>
<keyword evidence="13 19" id="KW-0472">Membrane</keyword>
<comment type="subcellular location">
    <subcellularLocation>
        <location evidence="2 19">Cell membrane</location>
        <topology evidence="2 19">Multi-pass membrane protein</topology>
    </subcellularLocation>
</comment>
<feature type="transmembrane region" description="Helical" evidence="19">
    <location>
        <begin position="171"/>
        <end position="204"/>
    </location>
</feature>
<comment type="catalytic activity">
    <reaction evidence="17 19">
        <text>alpha-ribazole + adenosylcob(III)inamide-GDP = adenosylcob(III)alamin + GMP + H(+)</text>
        <dbReference type="Rhea" id="RHEA:16049"/>
        <dbReference type="ChEBI" id="CHEBI:10329"/>
        <dbReference type="ChEBI" id="CHEBI:15378"/>
        <dbReference type="ChEBI" id="CHEBI:18408"/>
        <dbReference type="ChEBI" id="CHEBI:58115"/>
        <dbReference type="ChEBI" id="CHEBI:60487"/>
        <dbReference type="EC" id="2.7.8.26"/>
    </reaction>
</comment>
<comment type="similarity">
    <text evidence="4 19">Belongs to the CobS family.</text>
</comment>
<keyword evidence="11 19" id="KW-0460">Magnesium</keyword>
<dbReference type="GO" id="GO:0051073">
    <property type="term" value="F:adenosylcobinamide-GDP ribazoletransferase activity"/>
    <property type="evidence" value="ECO:0007669"/>
    <property type="project" value="UniProtKB-EC"/>
</dbReference>
<dbReference type="PANTHER" id="PTHR34148:SF1">
    <property type="entry name" value="ADENOSYLCOBINAMIDE-GDP RIBAZOLETRANSFERASE"/>
    <property type="match status" value="1"/>
</dbReference>
<dbReference type="HAMAP" id="MF_00719">
    <property type="entry name" value="CobS"/>
    <property type="match status" value="1"/>
</dbReference>